<evidence type="ECO:0000256" key="7">
    <source>
        <dbReference type="RuleBase" id="RU361277"/>
    </source>
</evidence>
<dbReference type="InterPro" id="IPR020843">
    <property type="entry name" value="ER"/>
</dbReference>
<dbReference type="Gene3D" id="3.90.180.10">
    <property type="entry name" value="Medium-chain alcohol dehydrogenases, catalytic domain"/>
    <property type="match status" value="1"/>
</dbReference>
<keyword evidence="5" id="KW-0560">Oxidoreductase</keyword>
<dbReference type="InParanoid" id="A0A2T3A7D8"/>
<dbReference type="InterPro" id="IPR036291">
    <property type="entry name" value="NAD(P)-bd_dom_sf"/>
</dbReference>
<evidence type="ECO:0000256" key="2">
    <source>
        <dbReference type="ARBA" id="ARBA00008072"/>
    </source>
</evidence>
<organism evidence="9 10">
    <name type="scientific">Coniella lustricola</name>
    <dbReference type="NCBI Taxonomy" id="2025994"/>
    <lineage>
        <taxon>Eukaryota</taxon>
        <taxon>Fungi</taxon>
        <taxon>Dikarya</taxon>
        <taxon>Ascomycota</taxon>
        <taxon>Pezizomycotina</taxon>
        <taxon>Sordariomycetes</taxon>
        <taxon>Sordariomycetidae</taxon>
        <taxon>Diaporthales</taxon>
        <taxon>Schizoparmaceae</taxon>
        <taxon>Coniella</taxon>
    </lineage>
</organism>
<dbReference type="InterPro" id="IPR013154">
    <property type="entry name" value="ADH-like_N"/>
</dbReference>
<evidence type="ECO:0000313" key="9">
    <source>
        <dbReference type="EMBL" id="PSR84271.1"/>
    </source>
</evidence>
<dbReference type="PANTHER" id="PTHR42940">
    <property type="entry name" value="ALCOHOL DEHYDROGENASE 1-RELATED"/>
    <property type="match status" value="1"/>
</dbReference>
<dbReference type="InterPro" id="IPR002328">
    <property type="entry name" value="ADH_Zn_CS"/>
</dbReference>
<dbReference type="SMART" id="SM00829">
    <property type="entry name" value="PKS_ER"/>
    <property type="match status" value="1"/>
</dbReference>
<dbReference type="SUPFAM" id="SSF51735">
    <property type="entry name" value="NAD(P)-binding Rossmann-fold domains"/>
    <property type="match status" value="1"/>
</dbReference>
<feature type="domain" description="Enoyl reductase (ER)" evidence="8">
    <location>
        <begin position="17"/>
        <end position="388"/>
    </location>
</feature>
<dbReference type="Gene3D" id="3.40.50.720">
    <property type="entry name" value="NAD(P)-binding Rossmann-like Domain"/>
    <property type="match status" value="1"/>
</dbReference>
<accession>A0A2T3A7D8</accession>
<sequence>MSEPAKTYKAAVLTAQGTPPTFTIQSLPLPQPGPHEVLVRLRLTSLCGTDCSQAAGHLGATRPVLGHEGVGEIAALGSHVAALFTSLSSFPSSSSTDTSAPLALGQRVGVAWTRDACGTCAYCTTLHHDGETRCVRRPHSGQACDGTFAQYTLVPARYLLRIPADRFGAVPDELVAPVLCGGVTAYKALKTLGSAAGGGQLSPGQWIAVSGASGGVGAFAVAFGRAMGYRVIAVDAGRDKGEYALQEGAEHYVDITGDEANQQDGGGVASAVKALTGVDKLGVAAVIVCAGAAAAYQSAVEMLAPFGTLMCVGIPPPEGVFSLHPLQFIGGGVRVMGSSVGTRRDTLEALEFVSRGLVTPAVQWAELKDMERLMDHVVAGKVRGKYVINLDKV</sequence>
<keyword evidence="3 7" id="KW-0479">Metal-binding</keyword>
<protein>
    <submittedName>
        <fullName evidence="9">Zinc-binding dehydrogenase</fullName>
    </submittedName>
</protein>
<comment type="cofactor">
    <cofactor evidence="1 7">
        <name>Zn(2+)</name>
        <dbReference type="ChEBI" id="CHEBI:29105"/>
    </cofactor>
</comment>
<keyword evidence="4 7" id="KW-0862">Zinc</keyword>
<gene>
    <name evidence="9" type="ORF">BD289DRAFT_482867</name>
</gene>
<proteinExistence type="inferred from homology"/>
<name>A0A2T3A7D8_9PEZI</name>
<dbReference type="InterPro" id="IPR013149">
    <property type="entry name" value="ADH-like_C"/>
</dbReference>
<evidence type="ECO:0000256" key="5">
    <source>
        <dbReference type="ARBA" id="ARBA00023002"/>
    </source>
</evidence>
<keyword evidence="6" id="KW-0520">NAD</keyword>
<dbReference type="Pfam" id="PF08240">
    <property type="entry name" value="ADH_N"/>
    <property type="match status" value="1"/>
</dbReference>
<dbReference type="FunFam" id="3.40.50.720:FF:000039">
    <property type="entry name" value="Alcohol dehydrogenase AdhP"/>
    <property type="match status" value="1"/>
</dbReference>
<dbReference type="InterPro" id="IPR011032">
    <property type="entry name" value="GroES-like_sf"/>
</dbReference>
<evidence type="ECO:0000256" key="1">
    <source>
        <dbReference type="ARBA" id="ARBA00001947"/>
    </source>
</evidence>
<dbReference type="SUPFAM" id="SSF50129">
    <property type="entry name" value="GroES-like"/>
    <property type="match status" value="1"/>
</dbReference>
<dbReference type="CDD" id="cd08297">
    <property type="entry name" value="CAD3"/>
    <property type="match status" value="1"/>
</dbReference>
<evidence type="ECO:0000256" key="4">
    <source>
        <dbReference type="ARBA" id="ARBA00022833"/>
    </source>
</evidence>
<dbReference type="AlphaFoldDB" id="A0A2T3A7D8"/>
<dbReference type="PROSITE" id="PS00059">
    <property type="entry name" value="ADH_ZINC"/>
    <property type="match status" value="1"/>
</dbReference>
<evidence type="ECO:0000259" key="8">
    <source>
        <dbReference type="SMART" id="SM00829"/>
    </source>
</evidence>
<dbReference type="STRING" id="2025994.A0A2T3A7D8"/>
<dbReference type="Proteomes" id="UP000241462">
    <property type="component" value="Unassembled WGS sequence"/>
</dbReference>
<evidence type="ECO:0000256" key="3">
    <source>
        <dbReference type="ARBA" id="ARBA00022723"/>
    </source>
</evidence>
<dbReference type="GO" id="GO:0005737">
    <property type="term" value="C:cytoplasm"/>
    <property type="evidence" value="ECO:0007669"/>
    <property type="project" value="TreeGrafter"/>
</dbReference>
<reference evidence="9 10" key="1">
    <citation type="journal article" date="2018" name="Mycol. Prog.">
        <title>Coniella lustricola, a new species from submerged detritus.</title>
        <authorList>
            <person name="Raudabaugh D.B."/>
            <person name="Iturriaga T."/>
            <person name="Carver A."/>
            <person name="Mondo S."/>
            <person name="Pangilinan J."/>
            <person name="Lipzen A."/>
            <person name="He G."/>
            <person name="Amirebrahimi M."/>
            <person name="Grigoriev I.V."/>
            <person name="Miller A.N."/>
        </authorList>
    </citation>
    <scope>NUCLEOTIDE SEQUENCE [LARGE SCALE GENOMIC DNA]</scope>
    <source>
        <strain evidence="9 10">B22-T-1</strain>
    </source>
</reference>
<dbReference type="Pfam" id="PF00107">
    <property type="entry name" value="ADH_zinc_N"/>
    <property type="match status" value="1"/>
</dbReference>
<dbReference type="PANTHER" id="PTHR42940:SF5">
    <property type="entry name" value="ALCOHOL DEHYDROGENASE 2"/>
    <property type="match status" value="1"/>
</dbReference>
<evidence type="ECO:0000256" key="6">
    <source>
        <dbReference type="ARBA" id="ARBA00023027"/>
    </source>
</evidence>
<dbReference type="GO" id="GO:0004022">
    <property type="term" value="F:alcohol dehydrogenase (NAD+) activity"/>
    <property type="evidence" value="ECO:0007669"/>
    <property type="project" value="TreeGrafter"/>
</dbReference>
<comment type="similarity">
    <text evidence="2 7">Belongs to the zinc-containing alcohol dehydrogenase family.</text>
</comment>
<dbReference type="OrthoDB" id="1879366at2759"/>
<evidence type="ECO:0000313" key="10">
    <source>
        <dbReference type="Proteomes" id="UP000241462"/>
    </source>
</evidence>
<dbReference type="GO" id="GO:0008270">
    <property type="term" value="F:zinc ion binding"/>
    <property type="evidence" value="ECO:0007669"/>
    <property type="project" value="InterPro"/>
</dbReference>
<keyword evidence="10" id="KW-1185">Reference proteome</keyword>
<dbReference type="EMBL" id="KZ678446">
    <property type="protein sequence ID" value="PSR84271.1"/>
    <property type="molecule type" value="Genomic_DNA"/>
</dbReference>